<evidence type="ECO:0000313" key="7">
    <source>
        <dbReference type="EMBL" id="TDS82305.1"/>
    </source>
</evidence>
<dbReference type="PANTHER" id="PTHR42953">
    <property type="entry name" value="HIGH-AFFINITY ZINC UPTAKE SYSTEM PROTEIN ZNUA-RELATED"/>
    <property type="match status" value="1"/>
</dbReference>
<comment type="caution">
    <text evidence="7">The sequence shown here is derived from an EMBL/GenBank/DDBJ whole genome shotgun (WGS) entry which is preliminary data.</text>
</comment>
<keyword evidence="3" id="KW-0479">Metal-binding</keyword>
<reference evidence="7 8" key="1">
    <citation type="submission" date="2019-03" db="EMBL/GenBank/DDBJ databases">
        <title>Genomic Encyclopedia of Type Strains, Phase III (KMG-III): the genomes of soil and plant-associated and newly described type strains.</title>
        <authorList>
            <person name="Whitman W."/>
        </authorList>
    </citation>
    <scope>NUCLEOTIDE SEQUENCE [LARGE SCALE GENOMIC DNA]</scope>
    <source>
        <strain evidence="7 8">DSM 27373</strain>
    </source>
</reference>
<proteinExistence type="predicted"/>
<keyword evidence="8" id="KW-1185">Reference proteome</keyword>
<dbReference type="InterPro" id="IPR050492">
    <property type="entry name" value="Bact_metal-bind_prot9"/>
</dbReference>
<keyword evidence="2" id="KW-0813">Transport</keyword>
<feature type="coiled-coil region" evidence="5">
    <location>
        <begin position="257"/>
        <end position="284"/>
    </location>
</feature>
<feature type="compositionally biased region" description="Basic and acidic residues" evidence="6">
    <location>
        <begin position="216"/>
        <end position="226"/>
    </location>
</feature>
<sequence length="397" mass="42814">MSTPSSHTSPTGQIRQGSPRKHRGLLPLAALGAAATLVLTSCGNQTEETSAASDTADADAQLSVVASIDVYADLAARITGDTAEVKAIVDNPAVDPHSYEASPQDRLSIEQADALIANGGGYDPFLSTLADSADKDEALIQVLSESEDEEEHDEEDGDDSETTEDQDAEEHAGEGDSHDDEADDHDSAGSPEEDHSEHGAEENHDEDVENQEGEDDHAGHGHGEEGENEHVWYDLALMSEFVTDLADHLGDLSPENAELYSENAESLAEEIDALNERNRGLDASGMTFMTTEPVSAYLLSDAGFKDETDADFLAAIEHGDDVAPRLLQDALESAEDVDVMVYNEQTETNQSQQIRQAAEDAGVPVVEFSETLPEDAEDYLDWMDTNIDQLEELLNTR</sequence>
<feature type="compositionally biased region" description="Polar residues" evidence="6">
    <location>
        <begin position="1"/>
        <end position="16"/>
    </location>
</feature>
<feature type="compositionally biased region" description="Basic and acidic residues" evidence="6">
    <location>
        <begin position="192"/>
        <end position="202"/>
    </location>
</feature>
<evidence type="ECO:0000256" key="1">
    <source>
        <dbReference type="ARBA" id="ARBA00004196"/>
    </source>
</evidence>
<dbReference type="InterPro" id="IPR006127">
    <property type="entry name" value="ZnuA-like"/>
</dbReference>
<feature type="region of interest" description="Disordered" evidence="6">
    <location>
        <begin position="144"/>
        <end position="226"/>
    </location>
</feature>
<keyword evidence="5" id="KW-0175">Coiled coil</keyword>
<dbReference type="Pfam" id="PF01297">
    <property type="entry name" value="ZnuA"/>
    <property type="match status" value="1"/>
</dbReference>
<evidence type="ECO:0000256" key="6">
    <source>
        <dbReference type="SAM" id="MobiDB-lite"/>
    </source>
</evidence>
<dbReference type="PANTHER" id="PTHR42953:SF1">
    <property type="entry name" value="METAL-BINDING PROTEIN HI_0362-RELATED"/>
    <property type="match status" value="1"/>
</dbReference>
<feature type="compositionally biased region" description="Acidic residues" evidence="6">
    <location>
        <begin position="203"/>
        <end position="215"/>
    </location>
</feature>
<dbReference type="Proteomes" id="UP000294506">
    <property type="component" value="Unassembled WGS sequence"/>
</dbReference>
<gene>
    <name evidence="7" type="ORF">EV640_1211</name>
</gene>
<feature type="region of interest" description="Disordered" evidence="6">
    <location>
        <begin position="1"/>
        <end position="22"/>
    </location>
</feature>
<evidence type="ECO:0000256" key="2">
    <source>
        <dbReference type="ARBA" id="ARBA00022448"/>
    </source>
</evidence>
<organism evidence="7 8">
    <name type="scientific">Nesterenkonia aurantiaca</name>
    <dbReference type="NCBI Taxonomy" id="1436010"/>
    <lineage>
        <taxon>Bacteria</taxon>
        <taxon>Bacillati</taxon>
        <taxon>Actinomycetota</taxon>
        <taxon>Actinomycetes</taxon>
        <taxon>Micrococcales</taxon>
        <taxon>Micrococcaceae</taxon>
        <taxon>Nesterenkonia</taxon>
    </lineage>
</organism>
<dbReference type="Gene3D" id="3.40.50.1980">
    <property type="entry name" value="Nitrogenase molybdenum iron protein domain"/>
    <property type="match status" value="2"/>
</dbReference>
<name>A0A4R7FUE8_9MICC</name>
<dbReference type="GO" id="GO:0030313">
    <property type="term" value="C:cell envelope"/>
    <property type="evidence" value="ECO:0007669"/>
    <property type="project" value="UniProtKB-SubCell"/>
</dbReference>
<dbReference type="SUPFAM" id="SSF53807">
    <property type="entry name" value="Helical backbone' metal receptor"/>
    <property type="match status" value="1"/>
</dbReference>
<evidence type="ECO:0000256" key="5">
    <source>
        <dbReference type="SAM" id="Coils"/>
    </source>
</evidence>
<dbReference type="EMBL" id="SOAN01000021">
    <property type="protein sequence ID" value="TDS82305.1"/>
    <property type="molecule type" value="Genomic_DNA"/>
</dbReference>
<protein>
    <submittedName>
        <fullName evidence="7">Zinc/manganese transport system substrate-binding protein</fullName>
    </submittedName>
</protein>
<dbReference type="GO" id="GO:0030001">
    <property type="term" value="P:metal ion transport"/>
    <property type="evidence" value="ECO:0007669"/>
    <property type="project" value="InterPro"/>
</dbReference>
<accession>A0A4R7FUE8</accession>
<evidence type="ECO:0000313" key="8">
    <source>
        <dbReference type="Proteomes" id="UP000294506"/>
    </source>
</evidence>
<keyword evidence="4" id="KW-0732">Signal</keyword>
<dbReference type="AlphaFoldDB" id="A0A4R7FUE8"/>
<evidence type="ECO:0000256" key="3">
    <source>
        <dbReference type="ARBA" id="ARBA00022723"/>
    </source>
</evidence>
<evidence type="ECO:0000256" key="4">
    <source>
        <dbReference type="ARBA" id="ARBA00022729"/>
    </source>
</evidence>
<comment type="subcellular location">
    <subcellularLocation>
        <location evidence="1">Cell envelope</location>
    </subcellularLocation>
</comment>
<feature type="compositionally biased region" description="Acidic residues" evidence="6">
    <location>
        <begin position="145"/>
        <end position="168"/>
    </location>
</feature>
<dbReference type="GO" id="GO:0046872">
    <property type="term" value="F:metal ion binding"/>
    <property type="evidence" value="ECO:0007669"/>
    <property type="project" value="UniProtKB-KW"/>
</dbReference>